<name>A0ABV6YZT6_UNCC1</name>
<evidence type="ECO:0000256" key="1">
    <source>
        <dbReference type="ARBA" id="ARBA00004141"/>
    </source>
</evidence>
<accession>A0ABV6YZT6</accession>
<proteinExistence type="inferred from homology"/>
<evidence type="ECO:0000256" key="2">
    <source>
        <dbReference type="ARBA" id="ARBA00008034"/>
    </source>
</evidence>
<feature type="transmembrane region" description="Helical" evidence="7">
    <location>
        <begin position="15"/>
        <end position="37"/>
    </location>
</feature>
<evidence type="ECO:0000313" key="8">
    <source>
        <dbReference type="EMBL" id="MFC1851693.1"/>
    </source>
</evidence>
<dbReference type="PANTHER" id="PTHR30477">
    <property type="entry name" value="ABC-TRANSPORTER METAL-BINDING PROTEIN"/>
    <property type="match status" value="1"/>
</dbReference>
<keyword evidence="6" id="KW-0813">Transport</keyword>
<evidence type="ECO:0000256" key="4">
    <source>
        <dbReference type="ARBA" id="ARBA00022989"/>
    </source>
</evidence>
<organism evidence="8 9">
    <name type="scientific">candidate division CSSED10-310 bacterium</name>
    <dbReference type="NCBI Taxonomy" id="2855610"/>
    <lineage>
        <taxon>Bacteria</taxon>
        <taxon>Bacteria division CSSED10-310</taxon>
    </lineage>
</organism>
<reference evidence="8 9" key="1">
    <citation type="submission" date="2024-09" db="EMBL/GenBank/DDBJ databases">
        <title>Laminarin stimulates single cell rates of sulfate reduction while oxygen inhibits transcriptomic activity in coastal marine sediment.</title>
        <authorList>
            <person name="Lindsay M."/>
            <person name="Orcutt B."/>
            <person name="Emerson D."/>
            <person name="Stepanauskas R."/>
            <person name="D'Angelo T."/>
        </authorList>
    </citation>
    <scope>NUCLEOTIDE SEQUENCE [LARGE SCALE GENOMIC DNA]</scope>
    <source>
        <strain evidence="8">SAG AM-311-K15</strain>
    </source>
</reference>
<dbReference type="InterPro" id="IPR037294">
    <property type="entry name" value="ABC_BtuC-like"/>
</dbReference>
<dbReference type="CDD" id="cd06550">
    <property type="entry name" value="TM_ABC_iron-siderophores_like"/>
    <property type="match status" value="1"/>
</dbReference>
<sequence length="287" mass="31601">MTEFLATLLNPDFPFLRYAFITGMLASIAFGIMGTFVIARRISYIAGAISHSVLGGIGVSLYLQYKFNLLWLHPMHGAVAAALLSAIIIGLVSLYGHQREDTVIGAIWAIGMAVGLLFLAKTPGYIDPMSYLFGNILLISKTDVWVVIGLDAVVIGVSVVFYHTFLAVCFDEEYARLRGINVEFYYMLLLCLTALTVVLLVSVVGIVMVIALLTLAPAVAEYFSQRLWQMMILAVFFCMLFNVSGLTISYVYDLPSGPTIIVFAGLCYLVVILLAQTRRFIIHRRAG</sequence>
<keyword evidence="5 7" id="KW-0472">Membrane</keyword>
<feature type="transmembrane region" description="Helical" evidence="7">
    <location>
        <begin position="230"/>
        <end position="252"/>
    </location>
</feature>
<feature type="transmembrane region" description="Helical" evidence="7">
    <location>
        <begin position="103"/>
        <end position="124"/>
    </location>
</feature>
<keyword evidence="4 7" id="KW-1133">Transmembrane helix</keyword>
<feature type="transmembrane region" description="Helical" evidence="7">
    <location>
        <begin position="144"/>
        <end position="170"/>
    </location>
</feature>
<comment type="caution">
    <text evidence="8">The sequence shown here is derived from an EMBL/GenBank/DDBJ whole genome shotgun (WGS) entry which is preliminary data.</text>
</comment>
<feature type="transmembrane region" description="Helical" evidence="7">
    <location>
        <begin position="182"/>
        <end position="200"/>
    </location>
</feature>
<evidence type="ECO:0000256" key="5">
    <source>
        <dbReference type="ARBA" id="ARBA00023136"/>
    </source>
</evidence>
<protein>
    <submittedName>
        <fullName evidence="8">Metal ABC transporter permease</fullName>
    </submittedName>
</protein>
<comment type="similarity">
    <text evidence="2 6">Belongs to the ABC-3 integral membrane protein family.</text>
</comment>
<feature type="transmembrane region" description="Helical" evidence="7">
    <location>
        <begin position="75"/>
        <end position="96"/>
    </location>
</feature>
<comment type="subcellular location">
    <subcellularLocation>
        <location evidence="6">Cell membrane</location>
        <topology evidence="6">Multi-pass membrane protein</topology>
    </subcellularLocation>
    <subcellularLocation>
        <location evidence="1">Membrane</location>
        <topology evidence="1">Multi-pass membrane protein</topology>
    </subcellularLocation>
</comment>
<keyword evidence="9" id="KW-1185">Reference proteome</keyword>
<dbReference type="Pfam" id="PF00950">
    <property type="entry name" value="ABC-3"/>
    <property type="match status" value="1"/>
</dbReference>
<dbReference type="PANTHER" id="PTHR30477:SF18">
    <property type="entry name" value="METAL TRANSPORT SYSTEM MEMBRANE PROTEIN CT_417-RELATED"/>
    <property type="match status" value="1"/>
</dbReference>
<evidence type="ECO:0000313" key="9">
    <source>
        <dbReference type="Proteomes" id="UP001594351"/>
    </source>
</evidence>
<evidence type="ECO:0000256" key="3">
    <source>
        <dbReference type="ARBA" id="ARBA00022692"/>
    </source>
</evidence>
<evidence type="ECO:0000256" key="6">
    <source>
        <dbReference type="RuleBase" id="RU003943"/>
    </source>
</evidence>
<dbReference type="Proteomes" id="UP001594351">
    <property type="component" value="Unassembled WGS sequence"/>
</dbReference>
<gene>
    <name evidence="8" type="ORF">ACFL27_16000</name>
</gene>
<dbReference type="EMBL" id="JBHPBY010000216">
    <property type="protein sequence ID" value="MFC1851693.1"/>
    <property type="molecule type" value="Genomic_DNA"/>
</dbReference>
<feature type="transmembrane region" description="Helical" evidence="7">
    <location>
        <begin position="258"/>
        <end position="275"/>
    </location>
</feature>
<dbReference type="SUPFAM" id="SSF81345">
    <property type="entry name" value="ABC transporter involved in vitamin B12 uptake, BtuC"/>
    <property type="match status" value="1"/>
</dbReference>
<evidence type="ECO:0000256" key="7">
    <source>
        <dbReference type="SAM" id="Phobius"/>
    </source>
</evidence>
<feature type="transmembrane region" description="Helical" evidence="7">
    <location>
        <begin position="44"/>
        <end position="63"/>
    </location>
</feature>
<keyword evidence="3 6" id="KW-0812">Transmembrane</keyword>
<dbReference type="InterPro" id="IPR001626">
    <property type="entry name" value="ABC_TroCD"/>
</dbReference>
<dbReference type="Gene3D" id="1.10.3470.10">
    <property type="entry name" value="ABC transporter involved in vitamin B12 uptake, BtuC"/>
    <property type="match status" value="1"/>
</dbReference>